<evidence type="ECO:0000256" key="1">
    <source>
        <dbReference type="SAM" id="MobiDB-lite"/>
    </source>
</evidence>
<feature type="region of interest" description="Disordered" evidence="1">
    <location>
        <begin position="207"/>
        <end position="383"/>
    </location>
</feature>
<feature type="transmembrane region" description="Helical" evidence="2">
    <location>
        <begin position="559"/>
        <end position="584"/>
    </location>
</feature>
<feature type="compositionally biased region" description="Basic and acidic residues" evidence="1">
    <location>
        <begin position="638"/>
        <end position="662"/>
    </location>
</feature>
<dbReference type="AlphaFoldDB" id="A0A3M6UCX1"/>
<feature type="compositionally biased region" description="Basic and acidic residues" evidence="1">
    <location>
        <begin position="615"/>
        <end position="631"/>
    </location>
</feature>
<feature type="transmembrane region" description="Helical" evidence="2">
    <location>
        <begin position="392"/>
        <end position="409"/>
    </location>
</feature>
<feature type="transmembrane region" description="Helical" evidence="2">
    <location>
        <begin position="95"/>
        <end position="116"/>
    </location>
</feature>
<comment type="caution">
    <text evidence="3">The sequence shown here is derived from an EMBL/GenBank/DDBJ whole genome shotgun (WGS) entry which is preliminary data.</text>
</comment>
<proteinExistence type="predicted"/>
<organism evidence="3 4">
    <name type="scientific">Pocillopora damicornis</name>
    <name type="common">Cauliflower coral</name>
    <name type="synonym">Millepora damicornis</name>
    <dbReference type="NCBI Taxonomy" id="46731"/>
    <lineage>
        <taxon>Eukaryota</taxon>
        <taxon>Metazoa</taxon>
        <taxon>Cnidaria</taxon>
        <taxon>Anthozoa</taxon>
        <taxon>Hexacorallia</taxon>
        <taxon>Scleractinia</taxon>
        <taxon>Astrocoeniina</taxon>
        <taxon>Pocilloporidae</taxon>
        <taxon>Pocillopora</taxon>
    </lineage>
</organism>
<dbReference type="EMBL" id="RCHS01001803">
    <property type="protein sequence ID" value="RMX51354.1"/>
    <property type="molecule type" value="Genomic_DNA"/>
</dbReference>
<protein>
    <submittedName>
        <fullName evidence="3">Uncharacterized protein</fullName>
    </submittedName>
</protein>
<gene>
    <name evidence="3" type="ORF">pdam_00011384</name>
</gene>
<reference evidence="3 4" key="1">
    <citation type="journal article" date="2018" name="Sci. Rep.">
        <title>Comparative analysis of the Pocillopora damicornis genome highlights role of immune system in coral evolution.</title>
        <authorList>
            <person name="Cunning R."/>
            <person name="Bay R.A."/>
            <person name="Gillette P."/>
            <person name="Baker A.C."/>
            <person name="Traylor-Knowles N."/>
        </authorList>
    </citation>
    <scope>NUCLEOTIDE SEQUENCE [LARGE SCALE GENOMIC DNA]</scope>
    <source>
        <strain evidence="3">RSMAS</strain>
        <tissue evidence="3">Whole animal</tissue>
    </source>
</reference>
<keyword evidence="2" id="KW-0472">Membrane</keyword>
<dbReference type="InterPro" id="IPR038359">
    <property type="entry name" value="Connexin_N_sf"/>
</dbReference>
<evidence type="ECO:0000313" key="4">
    <source>
        <dbReference type="Proteomes" id="UP000275408"/>
    </source>
</evidence>
<feature type="compositionally biased region" description="Basic and acidic residues" evidence="1">
    <location>
        <begin position="208"/>
        <end position="352"/>
    </location>
</feature>
<feature type="compositionally biased region" description="Polar residues" evidence="1">
    <location>
        <begin position="663"/>
        <end position="672"/>
    </location>
</feature>
<evidence type="ECO:0000256" key="2">
    <source>
        <dbReference type="SAM" id="Phobius"/>
    </source>
</evidence>
<sequence length="849" mass="97628">MLGSFQTQLKALALGEVQTQGIVCAKNIQLNESCHNFKLDPDRCNLYCHLCQKICEKNTEFKFFFRCGGAESEIIELVRGKCFKKYKEVFNKFGFPLYGFRIIYFVRIGLFLCFLFPTNGNYSRSTCHKKLSVRQCVLEKKTFRRQLFSTIHKTCFRSSFHHPTKNFQSSMFDCYLTSETNQPRISNDATQISTFLECINQQASKKNQLHEKPKLKEEGHEHEIVPSQPRKYERSSFRSELRENSQQKKGKEEHEIVSLQSTEREYFLSQGELHENRQQKEERDEHETVPLQPREHEHPLLQGKLHEKPQQKEGRGEHETVTLQPRGHEHPLLQGKLHEKPQQKEGRGEHETVPLQPSESKHLLSQGELYEKPQQKEGREENETVSLQPRELLIWILIAVIFLGIFAAVDNTEFRSNFHCDGAKGDITEFNRGKCFDQYEGKYNKYSVPIYGFVIINFLFIGIVCLIYSQVVRPTVDQLSLDQTGNKLFIAYCFQLSLRLVLRIIFIILQTQLLYPLNFSTNFYCDLTDGTTQLRNSCNSTQNSTCYECNNQQAIKKTFWLNAVLAVNGIFVLVILIETVYILLRAWKERSFMQNSEFLRAHLNPPSSNSHQKPQKQDDIIPRQPREREHLPAQGELNETREKKGGGDEHETVPLQQGEHENLPTQSELNETPEQKEGGDVHETVPLPAEHENLPTQGELNETPEQKEGGDVHEIVPLQPGEHENLPTQGELNETSEQKDGSEEHETVPLKPGEHENLPTQGELNETTEKKEGGDEHETVPLQPGERENLPTQSELHETPKQKEGGKHGDLPTQGELNETPEQKEGSDEQGTVPLQPGERQPSQGELKE</sequence>
<feature type="transmembrane region" description="Helical" evidence="2">
    <location>
        <begin position="448"/>
        <end position="468"/>
    </location>
</feature>
<dbReference type="Proteomes" id="UP000275408">
    <property type="component" value="Unassembled WGS sequence"/>
</dbReference>
<feature type="region of interest" description="Disordered" evidence="1">
    <location>
        <begin position="603"/>
        <end position="849"/>
    </location>
</feature>
<feature type="transmembrane region" description="Helical" evidence="2">
    <location>
        <begin position="489"/>
        <end position="509"/>
    </location>
</feature>
<feature type="compositionally biased region" description="Basic and acidic residues" evidence="1">
    <location>
        <begin position="767"/>
        <end position="810"/>
    </location>
</feature>
<keyword evidence="2" id="KW-0812">Transmembrane</keyword>
<name>A0A3M6UCX1_POCDA</name>
<keyword evidence="4" id="KW-1185">Reference proteome</keyword>
<feature type="compositionally biased region" description="Basic and acidic residues" evidence="1">
    <location>
        <begin position="736"/>
        <end position="757"/>
    </location>
</feature>
<feature type="compositionally biased region" description="Basic and acidic residues" evidence="1">
    <location>
        <begin position="673"/>
        <end position="693"/>
    </location>
</feature>
<accession>A0A3M6UCX1</accession>
<feature type="compositionally biased region" description="Polar residues" evidence="1">
    <location>
        <begin position="726"/>
        <end position="735"/>
    </location>
</feature>
<feature type="compositionally biased region" description="Basic and acidic residues" evidence="1">
    <location>
        <begin position="369"/>
        <end position="382"/>
    </location>
</feature>
<evidence type="ECO:0000313" key="3">
    <source>
        <dbReference type="EMBL" id="RMX51354.1"/>
    </source>
</evidence>
<keyword evidence="2" id="KW-1133">Transmembrane helix</keyword>
<dbReference type="Gene3D" id="1.20.1440.80">
    <property type="entry name" value="Gap junction channel protein cysteine-rich domain"/>
    <property type="match status" value="1"/>
</dbReference>
<feature type="compositionally biased region" description="Basic and acidic residues" evidence="1">
    <location>
        <begin position="704"/>
        <end position="714"/>
    </location>
</feature>